<organism evidence="9 10">
    <name type="scientific">Kineosporia corallincola</name>
    <dbReference type="NCBI Taxonomy" id="2835133"/>
    <lineage>
        <taxon>Bacteria</taxon>
        <taxon>Bacillati</taxon>
        <taxon>Actinomycetota</taxon>
        <taxon>Actinomycetes</taxon>
        <taxon>Kineosporiales</taxon>
        <taxon>Kineosporiaceae</taxon>
        <taxon>Kineosporia</taxon>
    </lineage>
</organism>
<feature type="transmembrane region" description="Helical" evidence="7">
    <location>
        <begin position="374"/>
        <end position="391"/>
    </location>
</feature>
<feature type="region of interest" description="Disordered" evidence="6">
    <location>
        <begin position="77"/>
        <end position="103"/>
    </location>
</feature>
<dbReference type="Gene3D" id="3.60.15.10">
    <property type="entry name" value="Ribonuclease Z/Hydroxyacylglutathione hydrolase-like"/>
    <property type="match status" value="1"/>
</dbReference>
<feature type="transmembrane region" description="Helical" evidence="7">
    <location>
        <begin position="488"/>
        <end position="508"/>
    </location>
</feature>
<feature type="transmembrane region" description="Helical" evidence="7">
    <location>
        <begin position="298"/>
        <end position="322"/>
    </location>
</feature>
<dbReference type="PANTHER" id="PTHR30619:SF1">
    <property type="entry name" value="RECOMBINATION PROTEIN 2"/>
    <property type="match status" value="1"/>
</dbReference>
<comment type="caution">
    <text evidence="9">The sequence shown here is derived from an EMBL/GenBank/DDBJ whole genome shotgun (WGS) entry which is preliminary data.</text>
</comment>
<sequence>MGGSARVARPSPDLRLLPGAGLTWVVVWKALVLAPGTVLVLSGALGVVLVLGLGAAISRVRRRVDAAAAGLDLRRGRRRGRRAARTGSSSRGPARRRGPGCHRPRTPLVAWGAGVLLGVALVAPVTAVTGVRLLHRERDPLTAAAAEGVTVRFEGKVSGDPKQLSGNAFGGGPRFLVRIGVDSVESRGRQRPSSAQLVVFGTGNWGTLVAGQRIRSSGRMQPADRGKAEAAVTFAGAGPVLVDAGSWPWRFAEHLREGLRAACAGLPDDARGLLPSLVVGDTSRLDPRLREDLAAGGLTHLTAVSGSNVAILGAVVFFLIGALRGGRRAQAAGTVLAIAGFVVLARPEPSVLRAALMGVLAVVGVLTARRGAGVPMLATTVVVLLGVDPWLARSFGFALSVLATAGLLLLVPAWLYRLRRWPRGPVLAVAVPLAAQVVTAPVTILLDPVVSLVSVPANLLVAAAVAPATVAGVAAAALSLVWPAGAAAAAWAGGLATQWIALVAHRAAAVPAGSLPWPDGVTGAALLAGLTLLVVSLLMRRAWRTAALLPPVVAACLVLPRWIPVLPGGGPPPGWVVAQCDVGQGSATVIRSGPDRAVLVDAGPDPVAADRCLNGLGVRHLDLVLITHFHADHADGLDGALAGRGSPPVFVSPVALPTPQARDVTRLAPGRTVPVAAGIGGTAGQGAWQVRWRLVPPGAAAVRAGLAATSEPEGELINNVSVVLLAEAGGVRVAALGDVEPEAQRALLRTLSAEAAVSAGPGDVGPGVQAGPVDVVVLSHHGSARQEERLYRFLHPRIALIGVGADNDYGHPAPKALAMLGRIGSRAFRTDTQGRITVTGGPDDLRVVTAR</sequence>
<evidence type="ECO:0000256" key="3">
    <source>
        <dbReference type="ARBA" id="ARBA00022692"/>
    </source>
</evidence>
<feature type="compositionally biased region" description="Basic residues" evidence="6">
    <location>
        <begin position="93"/>
        <end position="103"/>
    </location>
</feature>
<keyword evidence="10" id="KW-1185">Reference proteome</keyword>
<evidence type="ECO:0000256" key="2">
    <source>
        <dbReference type="ARBA" id="ARBA00022475"/>
    </source>
</evidence>
<dbReference type="Pfam" id="PF00753">
    <property type="entry name" value="Lactamase_B"/>
    <property type="match status" value="1"/>
</dbReference>
<dbReference type="Pfam" id="PF03772">
    <property type="entry name" value="Competence"/>
    <property type="match status" value="1"/>
</dbReference>
<feature type="transmembrane region" description="Helical" evidence="7">
    <location>
        <begin position="427"/>
        <end position="446"/>
    </location>
</feature>
<proteinExistence type="predicted"/>
<dbReference type="InterPro" id="IPR004477">
    <property type="entry name" value="ComEC_N"/>
</dbReference>
<evidence type="ECO:0000256" key="5">
    <source>
        <dbReference type="ARBA" id="ARBA00023136"/>
    </source>
</evidence>
<dbReference type="NCBIfam" id="TIGR00360">
    <property type="entry name" value="ComEC_N-term"/>
    <property type="match status" value="1"/>
</dbReference>
<keyword evidence="3 7" id="KW-0812">Transmembrane</keyword>
<reference evidence="9 10" key="1">
    <citation type="submission" date="2021-05" db="EMBL/GenBank/DDBJ databases">
        <title>Kineosporia and Streptomyces sp. nov. two new marine actinobacteria isolated from Coral.</title>
        <authorList>
            <person name="Buangrab K."/>
            <person name="Sutthacheep M."/>
            <person name="Yeemin T."/>
            <person name="Harunari E."/>
            <person name="Igarashi Y."/>
            <person name="Kanchanasin P."/>
            <person name="Tanasupawat S."/>
            <person name="Phongsopitanun W."/>
        </authorList>
    </citation>
    <scope>NUCLEOTIDE SEQUENCE [LARGE SCALE GENOMIC DNA]</scope>
    <source>
        <strain evidence="9 10">J2-2</strain>
    </source>
</reference>
<dbReference type="RefSeq" id="WP_214157116.1">
    <property type="nucleotide sequence ID" value="NZ_JAHBAY010000007.1"/>
</dbReference>
<dbReference type="SMART" id="SM00849">
    <property type="entry name" value="Lactamase_B"/>
    <property type="match status" value="1"/>
</dbReference>
<evidence type="ECO:0000259" key="8">
    <source>
        <dbReference type="SMART" id="SM00849"/>
    </source>
</evidence>
<feature type="transmembrane region" description="Helical" evidence="7">
    <location>
        <begin position="397"/>
        <end position="415"/>
    </location>
</feature>
<dbReference type="Proteomes" id="UP001197247">
    <property type="component" value="Unassembled WGS sequence"/>
</dbReference>
<keyword evidence="5 7" id="KW-0472">Membrane</keyword>
<dbReference type="SUPFAM" id="SSF56281">
    <property type="entry name" value="Metallo-hydrolase/oxidoreductase"/>
    <property type="match status" value="1"/>
</dbReference>
<dbReference type="InterPro" id="IPR001279">
    <property type="entry name" value="Metallo-B-lactamas"/>
</dbReference>
<feature type="transmembrane region" description="Helical" evidence="7">
    <location>
        <begin position="351"/>
        <end position="367"/>
    </location>
</feature>
<protein>
    <submittedName>
        <fullName evidence="9">ComEC/Rec2 family competence protein</fullName>
    </submittedName>
</protein>
<evidence type="ECO:0000256" key="4">
    <source>
        <dbReference type="ARBA" id="ARBA00022989"/>
    </source>
</evidence>
<dbReference type="InterPro" id="IPR052159">
    <property type="entry name" value="Competence_DNA_uptake"/>
</dbReference>
<keyword evidence="2" id="KW-1003">Cell membrane</keyword>
<evidence type="ECO:0000256" key="7">
    <source>
        <dbReference type="SAM" id="Phobius"/>
    </source>
</evidence>
<gene>
    <name evidence="9" type="ORF">KIH74_17895</name>
</gene>
<evidence type="ECO:0000256" key="6">
    <source>
        <dbReference type="SAM" id="MobiDB-lite"/>
    </source>
</evidence>
<dbReference type="PANTHER" id="PTHR30619">
    <property type="entry name" value="DNA INTERNALIZATION/COMPETENCE PROTEIN COMEC/REC2"/>
    <property type="match status" value="1"/>
</dbReference>
<feature type="transmembrane region" description="Helical" evidence="7">
    <location>
        <begin position="546"/>
        <end position="563"/>
    </location>
</feature>
<dbReference type="EMBL" id="JAHBAY010000007">
    <property type="protein sequence ID" value="MBT0770820.1"/>
    <property type="molecule type" value="Genomic_DNA"/>
</dbReference>
<comment type="subcellular location">
    <subcellularLocation>
        <location evidence="1">Cell membrane</location>
        <topology evidence="1">Multi-pass membrane protein</topology>
    </subcellularLocation>
</comment>
<evidence type="ECO:0000256" key="1">
    <source>
        <dbReference type="ARBA" id="ARBA00004651"/>
    </source>
</evidence>
<feature type="domain" description="Metallo-beta-lactamase" evidence="8">
    <location>
        <begin position="584"/>
        <end position="768"/>
    </location>
</feature>
<feature type="transmembrane region" description="Helical" evidence="7">
    <location>
        <begin position="108"/>
        <end position="131"/>
    </location>
</feature>
<evidence type="ECO:0000313" key="10">
    <source>
        <dbReference type="Proteomes" id="UP001197247"/>
    </source>
</evidence>
<evidence type="ECO:0000313" key="9">
    <source>
        <dbReference type="EMBL" id="MBT0770820.1"/>
    </source>
</evidence>
<name>A0ABS5TI98_9ACTN</name>
<feature type="transmembrane region" description="Helical" evidence="7">
    <location>
        <begin position="26"/>
        <end position="53"/>
    </location>
</feature>
<feature type="transmembrane region" description="Helical" evidence="7">
    <location>
        <begin position="458"/>
        <end position="481"/>
    </location>
</feature>
<feature type="transmembrane region" description="Helical" evidence="7">
    <location>
        <begin position="329"/>
        <end position="345"/>
    </location>
</feature>
<keyword evidence="4 7" id="KW-1133">Transmembrane helix</keyword>
<feature type="transmembrane region" description="Helical" evidence="7">
    <location>
        <begin position="520"/>
        <end position="539"/>
    </location>
</feature>
<accession>A0ABS5TI98</accession>
<dbReference type="InterPro" id="IPR036866">
    <property type="entry name" value="RibonucZ/Hydroxyglut_hydro"/>
</dbReference>